<dbReference type="InterPro" id="IPR015797">
    <property type="entry name" value="NUDIX_hydrolase-like_dom_sf"/>
</dbReference>
<sequence length="279" mass="31113">METPNTTQVSTIVGREDRYHGIIVDPDSLPSTLDSFMIHMEAALEAWRATRKRGIWLKIPIEKASFIGPAVDTFNFKFHHAEEDFVMCLKWLPKEPGNIPPNASHQVGVGAFVMNDRGQVLAVQEKNGPLKGMGVWKMPTGVVNAGEDIGEGAEREVMEETGICASFDSVLCIRQAHGVAFGKSDMFFVCGMKAHPGQETFMPQASEIEAVQWMDLDEITRQEFVQGRPVIRETFEACRLYMAGEYRGLVGGRIQDGVRRTPYFFLRGRASNEDPSAKL</sequence>
<dbReference type="Proteomes" id="UP000708148">
    <property type="component" value="Unassembled WGS sequence"/>
</dbReference>
<keyword evidence="5" id="KW-1185">Reference proteome</keyword>
<dbReference type="InterPro" id="IPR040618">
    <property type="entry name" value="Pre-Nudix"/>
</dbReference>
<dbReference type="GO" id="GO:0047631">
    <property type="term" value="F:ADP-ribose diphosphatase activity"/>
    <property type="evidence" value="ECO:0007669"/>
    <property type="project" value="TreeGrafter"/>
</dbReference>
<gene>
    <name evidence="4" type="ORF">OSTQU699_LOCUS9453</name>
</gene>
<dbReference type="PROSITE" id="PS00893">
    <property type="entry name" value="NUDIX_BOX"/>
    <property type="match status" value="1"/>
</dbReference>
<organism evidence="4 5">
    <name type="scientific">Ostreobium quekettii</name>
    <dbReference type="NCBI Taxonomy" id="121088"/>
    <lineage>
        <taxon>Eukaryota</taxon>
        <taxon>Viridiplantae</taxon>
        <taxon>Chlorophyta</taxon>
        <taxon>core chlorophytes</taxon>
        <taxon>Ulvophyceae</taxon>
        <taxon>TCBD clade</taxon>
        <taxon>Bryopsidales</taxon>
        <taxon>Ostreobineae</taxon>
        <taxon>Ostreobiaceae</taxon>
        <taxon>Ostreobium</taxon>
    </lineage>
</organism>
<dbReference type="Gene3D" id="3.90.79.10">
    <property type="entry name" value="Nucleoside Triphosphate Pyrophosphohydrolase"/>
    <property type="match status" value="1"/>
</dbReference>
<dbReference type="SUPFAM" id="SSF55811">
    <property type="entry name" value="Nudix"/>
    <property type="match status" value="1"/>
</dbReference>
<dbReference type="OrthoDB" id="447842at2759"/>
<dbReference type="GO" id="GO:0035529">
    <property type="term" value="F:NADH pyrophosphatase activity"/>
    <property type="evidence" value="ECO:0007669"/>
    <property type="project" value="TreeGrafter"/>
</dbReference>
<comment type="caution">
    <text evidence="4">The sequence shown here is derived from an EMBL/GenBank/DDBJ whole genome shotgun (WGS) entry which is preliminary data.</text>
</comment>
<feature type="domain" description="Nudix hydrolase" evidence="3">
    <location>
        <begin position="104"/>
        <end position="237"/>
    </location>
</feature>
<evidence type="ECO:0000256" key="2">
    <source>
        <dbReference type="ARBA" id="ARBA00022801"/>
    </source>
</evidence>
<dbReference type="Gene3D" id="3.40.630.30">
    <property type="match status" value="1"/>
</dbReference>
<dbReference type="InterPro" id="IPR003293">
    <property type="entry name" value="Nudix_hydrolase6-like"/>
</dbReference>
<dbReference type="FunFam" id="3.90.79.10:FF:000015">
    <property type="entry name" value="Nudix hydrolase 8"/>
    <property type="match status" value="1"/>
</dbReference>
<dbReference type="PROSITE" id="PS51462">
    <property type="entry name" value="NUDIX"/>
    <property type="match status" value="1"/>
</dbReference>
<dbReference type="PANTHER" id="PTHR13994">
    <property type="entry name" value="NUDIX HYDROLASE RELATED"/>
    <property type="match status" value="1"/>
</dbReference>
<accession>A0A8S1JHN9</accession>
<proteinExistence type="inferred from homology"/>
<dbReference type="AlphaFoldDB" id="A0A8S1JHN9"/>
<dbReference type="CDD" id="cd04670">
    <property type="entry name" value="NUDIX_ASFGF2_Nudt6"/>
    <property type="match status" value="1"/>
</dbReference>
<dbReference type="InterPro" id="IPR020084">
    <property type="entry name" value="NUDIX_hydrolase_CS"/>
</dbReference>
<reference evidence="4" key="1">
    <citation type="submission" date="2020-12" db="EMBL/GenBank/DDBJ databases">
        <authorList>
            <person name="Iha C."/>
        </authorList>
    </citation>
    <scope>NUCLEOTIDE SEQUENCE</scope>
</reference>
<dbReference type="EMBL" id="CAJHUC010002631">
    <property type="protein sequence ID" value="CAD7704096.1"/>
    <property type="molecule type" value="Genomic_DNA"/>
</dbReference>
<evidence type="ECO:0000313" key="5">
    <source>
        <dbReference type="Proteomes" id="UP000708148"/>
    </source>
</evidence>
<evidence type="ECO:0000313" key="4">
    <source>
        <dbReference type="EMBL" id="CAD7704096.1"/>
    </source>
</evidence>
<dbReference type="PANTHER" id="PTHR13994:SF13">
    <property type="entry name" value="FI03680P"/>
    <property type="match status" value="1"/>
</dbReference>
<comment type="similarity">
    <text evidence="1">Belongs to the Nudix hydrolase family.</text>
</comment>
<protein>
    <recommendedName>
        <fullName evidence="3">Nudix hydrolase domain-containing protein</fullName>
    </recommendedName>
</protein>
<evidence type="ECO:0000256" key="1">
    <source>
        <dbReference type="ARBA" id="ARBA00005582"/>
    </source>
</evidence>
<dbReference type="Pfam" id="PF18290">
    <property type="entry name" value="Nudix_hydro"/>
    <property type="match status" value="1"/>
</dbReference>
<dbReference type="GO" id="GO:0051287">
    <property type="term" value="F:NAD binding"/>
    <property type="evidence" value="ECO:0007669"/>
    <property type="project" value="TreeGrafter"/>
</dbReference>
<name>A0A8S1JHN9_9CHLO</name>
<evidence type="ECO:0000259" key="3">
    <source>
        <dbReference type="PROSITE" id="PS51462"/>
    </source>
</evidence>
<keyword evidence="2" id="KW-0378">Hydrolase</keyword>
<dbReference type="Pfam" id="PF00293">
    <property type="entry name" value="NUDIX"/>
    <property type="match status" value="1"/>
</dbReference>
<dbReference type="InterPro" id="IPR000086">
    <property type="entry name" value="NUDIX_hydrolase_dom"/>
</dbReference>